<dbReference type="InterPro" id="IPR024705">
    <property type="entry name" value="Ssp411"/>
</dbReference>
<dbReference type="CDD" id="cd02955">
    <property type="entry name" value="SSP411"/>
    <property type="match status" value="1"/>
</dbReference>
<dbReference type="SUPFAM" id="SSF48208">
    <property type="entry name" value="Six-hairpin glycosidases"/>
    <property type="match status" value="1"/>
</dbReference>
<evidence type="ECO:0000256" key="1">
    <source>
        <dbReference type="SAM" id="SignalP"/>
    </source>
</evidence>
<feature type="signal peptide" evidence="1">
    <location>
        <begin position="1"/>
        <end position="21"/>
    </location>
</feature>
<organism evidence="3 4">
    <name type="scientific">Fulvivirga sedimenti</name>
    <dbReference type="NCBI Taxonomy" id="2879465"/>
    <lineage>
        <taxon>Bacteria</taxon>
        <taxon>Pseudomonadati</taxon>
        <taxon>Bacteroidota</taxon>
        <taxon>Cytophagia</taxon>
        <taxon>Cytophagales</taxon>
        <taxon>Fulvivirgaceae</taxon>
        <taxon>Fulvivirga</taxon>
    </lineage>
</organism>
<keyword evidence="1" id="KW-0732">Signal</keyword>
<dbReference type="InterPro" id="IPR004879">
    <property type="entry name" value="Ssp411-like_TRX"/>
</dbReference>
<dbReference type="Gene3D" id="3.40.30.10">
    <property type="entry name" value="Glutaredoxin"/>
    <property type="match status" value="1"/>
</dbReference>
<proteinExistence type="predicted"/>
<dbReference type="PANTHER" id="PTHR42899:SF1">
    <property type="entry name" value="SPERMATOGENESIS-ASSOCIATED PROTEIN 20"/>
    <property type="match status" value="1"/>
</dbReference>
<dbReference type="Proteomes" id="UP001139409">
    <property type="component" value="Unassembled WGS sequence"/>
</dbReference>
<dbReference type="PIRSF" id="PIRSF006402">
    <property type="entry name" value="UCP006402_thioredoxin"/>
    <property type="match status" value="1"/>
</dbReference>
<evidence type="ECO:0000313" key="3">
    <source>
        <dbReference type="EMBL" id="MCA6073653.1"/>
    </source>
</evidence>
<dbReference type="PANTHER" id="PTHR42899">
    <property type="entry name" value="SPERMATOGENESIS-ASSOCIATED PROTEIN 20"/>
    <property type="match status" value="1"/>
</dbReference>
<evidence type="ECO:0000259" key="2">
    <source>
        <dbReference type="Pfam" id="PF03190"/>
    </source>
</evidence>
<evidence type="ECO:0000313" key="4">
    <source>
        <dbReference type="Proteomes" id="UP001139409"/>
    </source>
</evidence>
<reference evidence="3" key="1">
    <citation type="submission" date="2021-09" db="EMBL/GenBank/DDBJ databases">
        <title>Fulvivirga sp. isolated from coastal sediment.</title>
        <authorList>
            <person name="Yu H."/>
        </authorList>
    </citation>
    <scope>NUCLEOTIDE SEQUENCE</scope>
    <source>
        <strain evidence="3">1062</strain>
    </source>
</reference>
<dbReference type="EMBL" id="JAIXNE010000001">
    <property type="protein sequence ID" value="MCA6073653.1"/>
    <property type="molecule type" value="Genomic_DNA"/>
</dbReference>
<dbReference type="SUPFAM" id="SSF52833">
    <property type="entry name" value="Thioredoxin-like"/>
    <property type="match status" value="1"/>
</dbReference>
<name>A0A9X1KUM0_9BACT</name>
<dbReference type="GO" id="GO:0005975">
    <property type="term" value="P:carbohydrate metabolic process"/>
    <property type="evidence" value="ECO:0007669"/>
    <property type="project" value="InterPro"/>
</dbReference>
<protein>
    <submittedName>
        <fullName evidence="3">Thioredoxin domain-containing protein</fullName>
    </submittedName>
</protein>
<dbReference type="Pfam" id="PF03190">
    <property type="entry name" value="Thioredox_DsbH"/>
    <property type="match status" value="1"/>
</dbReference>
<dbReference type="AlphaFoldDB" id="A0A9X1KUM0"/>
<sequence length="700" mass="79801">MRQGAIILALGVILLAGCQPAATENEQNKDIAMNQLAGSTSPYLLQHANNPVHWYPWGQEALSRALEEDKPILVSIGYSSCHWCHVMEKESFENDSIAGIMNENFICIKVDREERPDIDQIYMDAVQAMGINGGWPLNVFLTPDQKPFYGGTYFPPKNWAQLLSNISNAFQNRRSEIEESAEQLTDAIGTSELLRFKLKPDDTPYTAEQQQAMFERITTKFDTVQGGLNRAPKFPMPSIWKWMLHYGVLSKDEQALDQLDRTLTAMAYGGIYDQIGGGFARYSTDAEWLVPHFEKMLYDNAQLMSLYARAYQHSGRADYKEVMIRTIEWLEREMTSEDGGFYSALDADSEGVEGKYYVWSFREFDQILGKNTPLMSSYYQVSAEGNWEGTNILNRVVSDEVFATKKGLTLSEWDSIKEESRKLLLTARSSRIRPGLDNKTISGWNAMMISGLLDVYDALDDTRYLDLAVRNANFIVSQAIQDDMLYRTPPTGSTQIPGYLEDYAFTINAFVDLYERTFDEIWLKRAEGLTNYVMENFLDTSEDMFFFTDGSTHDLVVRKKEIFDNVIPSSNSQMAINLFRLGKMLDRTIWMELSNLMLSRMAPMIPEAVSDMANWADLHLLRTYDVSEVIIAGTNALEMRQRFVDRLIPNKIIMGTTTSSELPLIRGKSMLNGKTTIYVCYNKTCKLPVNTIEEAYSQLR</sequence>
<dbReference type="Gene3D" id="1.50.10.20">
    <property type="match status" value="2"/>
</dbReference>
<gene>
    <name evidence="3" type="ORF">LDX50_02185</name>
</gene>
<feature type="domain" description="Spermatogenesis-associated protein 20-like TRX" evidence="2">
    <location>
        <begin position="34"/>
        <end position="188"/>
    </location>
</feature>
<dbReference type="RefSeq" id="WP_225696764.1">
    <property type="nucleotide sequence ID" value="NZ_JAIXNE010000001.1"/>
</dbReference>
<keyword evidence="4" id="KW-1185">Reference proteome</keyword>
<dbReference type="PROSITE" id="PS51257">
    <property type="entry name" value="PROKAR_LIPOPROTEIN"/>
    <property type="match status" value="1"/>
</dbReference>
<accession>A0A9X1KUM0</accession>
<feature type="chain" id="PRO_5040762972" evidence="1">
    <location>
        <begin position="22"/>
        <end position="700"/>
    </location>
</feature>
<dbReference type="InterPro" id="IPR036249">
    <property type="entry name" value="Thioredoxin-like_sf"/>
</dbReference>
<comment type="caution">
    <text evidence="3">The sequence shown here is derived from an EMBL/GenBank/DDBJ whole genome shotgun (WGS) entry which is preliminary data.</text>
</comment>
<dbReference type="InterPro" id="IPR008928">
    <property type="entry name" value="6-hairpin_glycosidase_sf"/>
</dbReference>